<dbReference type="GO" id="GO:0005634">
    <property type="term" value="C:nucleus"/>
    <property type="evidence" value="ECO:0007669"/>
    <property type="project" value="UniProtKB-SubCell"/>
</dbReference>
<dbReference type="PANTHER" id="PTHR47782">
    <property type="entry name" value="ZN(II)2CYS6 TRANSCRIPTION FACTOR (EUROFUNG)-RELATED"/>
    <property type="match status" value="1"/>
</dbReference>
<keyword evidence="7" id="KW-0539">Nucleus</keyword>
<dbReference type="EMBL" id="JAVRRT010000022">
    <property type="protein sequence ID" value="KAK5163860.1"/>
    <property type="molecule type" value="Genomic_DNA"/>
</dbReference>
<dbReference type="PANTHER" id="PTHR47782:SF1">
    <property type="entry name" value="PYRIMIDINE PATHWAY REGULATORY PROTEIN 1"/>
    <property type="match status" value="1"/>
</dbReference>
<dbReference type="RefSeq" id="XP_064654224.1">
    <property type="nucleotide sequence ID" value="XM_064807477.1"/>
</dbReference>
<dbReference type="InterPro" id="IPR036864">
    <property type="entry name" value="Zn2-C6_fun-type_DNA-bd_sf"/>
</dbReference>
<reference evidence="10 11" key="1">
    <citation type="submission" date="2023-08" db="EMBL/GenBank/DDBJ databases">
        <title>Black Yeasts Isolated from many extreme environments.</title>
        <authorList>
            <person name="Coleine C."/>
            <person name="Stajich J.E."/>
            <person name="Selbmann L."/>
        </authorList>
    </citation>
    <scope>NUCLEOTIDE SEQUENCE [LARGE SCALE GENOMIC DNA]</scope>
    <source>
        <strain evidence="10 11">CCFEE 5935</strain>
    </source>
</reference>
<name>A0AAV9NVV5_9PEZI</name>
<accession>A0AAV9NVV5</accession>
<dbReference type="InterPro" id="IPR052202">
    <property type="entry name" value="Yeast_MetPath_Reg"/>
</dbReference>
<dbReference type="Gene3D" id="4.10.240.10">
    <property type="entry name" value="Zn(2)-C6 fungal-type DNA-binding domain"/>
    <property type="match status" value="1"/>
</dbReference>
<dbReference type="Pfam" id="PF04082">
    <property type="entry name" value="Fungal_trans"/>
    <property type="match status" value="1"/>
</dbReference>
<comment type="subcellular location">
    <subcellularLocation>
        <location evidence="1">Nucleus</location>
    </subcellularLocation>
</comment>
<evidence type="ECO:0000256" key="6">
    <source>
        <dbReference type="ARBA" id="ARBA00023163"/>
    </source>
</evidence>
<dbReference type="GO" id="GO:0043565">
    <property type="term" value="F:sequence-specific DNA binding"/>
    <property type="evidence" value="ECO:0007669"/>
    <property type="project" value="TreeGrafter"/>
</dbReference>
<dbReference type="CDD" id="cd12148">
    <property type="entry name" value="fungal_TF_MHR"/>
    <property type="match status" value="1"/>
</dbReference>
<evidence type="ECO:0000256" key="2">
    <source>
        <dbReference type="ARBA" id="ARBA00022723"/>
    </source>
</evidence>
<organism evidence="10 11">
    <name type="scientific">Saxophila tyrrhenica</name>
    <dbReference type="NCBI Taxonomy" id="1690608"/>
    <lineage>
        <taxon>Eukaryota</taxon>
        <taxon>Fungi</taxon>
        <taxon>Dikarya</taxon>
        <taxon>Ascomycota</taxon>
        <taxon>Pezizomycotina</taxon>
        <taxon>Dothideomycetes</taxon>
        <taxon>Dothideomycetidae</taxon>
        <taxon>Mycosphaerellales</taxon>
        <taxon>Extremaceae</taxon>
        <taxon>Saxophila</taxon>
    </lineage>
</organism>
<evidence type="ECO:0000256" key="4">
    <source>
        <dbReference type="ARBA" id="ARBA00023015"/>
    </source>
</evidence>
<evidence type="ECO:0000256" key="3">
    <source>
        <dbReference type="ARBA" id="ARBA00022833"/>
    </source>
</evidence>
<dbReference type="GeneID" id="89931583"/>
<gene>
    <name evidence="10" type="ORF">LTR77_010254</name>
</gene>
<keyword evidence="11" id="KW-1185">Reference proteome</keyword>
<proteinExistence type="predicted"/>
<evidence type="ECO:0000256" key="5">
    <source>
        <dbReference type="ARBA" id="ARBA00023125"/>
    </source>
</evidence>
<dbReference type="Proteomes" id="UP001337655">
    <property type="component" value="Unassembled WGS sequence"/>
</dbReference>
<dbReference type="GO" id="GO:0045944">
    <property type="term" value="P:positive regulation of transcription by RNA polymerase II"/>
    <property type="evidence" value="ECO:0007669"/>
    <property type="project" value="TreeGrafter"/>
</dbReference>
<evidence type="ECO:0000256" key="1">
    <source>
        <dbReference type="ARBA" id="ARBA00004123"/>
    </source>
</evidence>
<protein>
    <recommendedName>
        <fullName evidence="9">Xylanolytic transcriptional activator regulatory domain-containing protein</fullName>
    </recommendedName>
</protein>
<dbReference type="InterPro" id="IPR007219">
    <property type="entry name" value="XnlR_reg_dom"/>
</dbReference>
<dbReference type="GO" id="GO:0006351">
    <property type="term" value="P:DNA-templated transcription"/>
    <property type="evidence" value="ECO:0007669"/>
    <property type="project" value="InterPro"/>
</dbReference>
<dbReference type="GO" id="GO:0000981">
    <property type="term" value="F:DNA-binding transcription factor activity, RNA polymerase II-specific"/>
    <property type="evidence" value="ECO:0007669"/>
    <property type="project" value="InterPro"/>
</dbReference>
<evidence type="ECO:0000256" key="8">
    <source>
        <dbReference type="SAM" id="MobiDB-lite"/>
    </source>
</evidence>
<evidence type="ECO:0000313" key="11">
    <source>
        <dbReference type="Proteomes" id="UP001337655"/>
    </source>
</evidence>
<dbReference type="AlphaFoldDB" id="A0AAV9NVV5"/>
<comment type="caution">
    <text evidence="10">The sequence shown here is derived from an EMBL/GenBank/DDBJ whole genome shotgun (WGS) entry which is preliminary data.</text>
</comment>
<keyword evidence="4" id="KW-0805">Transcription regulation</keyword>
<evidence type="ECO:0000313" key="10">
    <source>
        <dbReference type="EMBL" id="KAK5163860.1"/>
    </source>
</evidence>
<keyword evidence="6" id="KW-0804">Transcription</keyword>
<feature type="domain" description="Xylanolytic transcriptional activator regulatory" evidence="9">
    <location>
        <begin position="293"/>
        <end position="368"/>
    </location>
</feature>
<keyword evidence="2" id="KW-0479">Metal-binding</keyword>
<keyword evidence="3" id="KW-0862">Zinc</keyword>
<feature type="region of interest" description="Disordered" evidence="8">
    <location>
        <begin position="55"/>
        <end position="102"/>
    </location>
</feature>
<sequence length="668" mass="74647">MKQPKCSNCDGAGVQCLTFHASKQAEDLLRCGQVPRNYVSDLEKQVEALTQQVRRLERQSRPTPLNGEASNSPALSHSSTRLSGISPLLPAPSASDGSSGQVRDLVKSVKDVVVEPSRQPRFVGQSSGITLAKMVMAAVRVDATTPSSANERHQDNAPASISAIERQASLPPRHAADHLVDVYFQYRTPHLPILERAPVKEALGNAYQAASSTRTLDHAVKKDVFTTYMVLAIALFDVPVPSGGRPSQSEGCFQSAVGLAEHVISYSPSDLETLRAVLLLAQYVALCPSRGSFWHLTGFALRLCIDVGLHWETEEQSMQTDAAVLHERRSLWYCTYQFDRMLCILLGRPFGILDESTRVPLPGPYTACLSHDAHDAHCYESYNSLFKMSKLESEIKHVLHNQTWEPKLAYPRVDYSAWLEDIQPRLQHWYETIPEPQKAHPSTIFAHRAYWDAVYSNAILLLHRPHSIAQHPSTESLFMTFDASTKLITSIKSLQREGKIDIHWKAVHELFMAGLGIVYVLWLSEELRRQRTASSSISTLNSCASTLSALSESFAGAAGCRDAFETLSAATIDWLLTHDAEQERQTRLALERQVEDLLQQLRPPREGMAMPTAEDDASYMSNMLSMDNFAFSEMLSSTAQWPSFENMEYVDMNHHSVNEMGFGTDWWQ</sequence>
<evidence type="ECO:0000256" key="7">
    <source>
        <dbReference type="ARBA" id="ARBA00023242"/>
    </source>
</evidence>
<dbReference type="GO" id="GO:0008270">
    <property type="term" value="F:zinc ion binding"/>
    <property type="evidence" value="ECO:0007669"/>
    <property type="project" value="InterPro"/>
</dbReference>
<keyword evidence="5" id="KW-0238">DNA-binding</keyword>
<evidence type="ECO:0000259" key="9">
    <source>
        <dbReference type="SMART" id="SM00906"/>
    </source>
</evidence>
<dbReference type="SMART" id="SM00906">
    <property type="entry name" value="Fungal_trans"/>
    <property type="match status" value="1"/>
</dbReference>
<feature type="compositionally biased region" description="Polar residues" evidence="8">
    <location>
        <begin position="68"/>
        <end position="83"/>
    </location>
</feature>